<evidence type="ECO:0000313" key="7">
    <source>
        <dbReference type="Proteomes" id="UP000016587"/>
    </source>
</evidence>
<dbReference type="PIRSF" id="PIRSF004808">
    <property type="entry name" value="LasT"/>
    <property type="match status" value="1"/>
</dbReference>
<dbReference type="RefSeq" id="WP_021758718.1">
    <property type="nucleotide sequence ID" value="NC_022444.1"/>
</dbReference>
<evidence type="ECO:0000259" key="5">
    <source>
        <dbReference type="Pfam" id="PF00588"/>
    </source>
</evidence>
<keyword evidence="4" id="KW-0949">S-adenosyl-L-methionine</keyword>
<dbReference type="InterPro" id="IPR029026">
    <property type="entry name" value="tRNA_m1G_MTases_N"/>
</dbReference>
<keyword evidence="3 6" id="KW-0808">Transferase</keyword>
<dbReference type="SUPFAM" id="SSF75217">
    <property type="entry name" value="alpha/beta knot"/>
    <property type="match status" value="1"/>
</dbReference>
<dbReference type="OrthoDB" id="9806346at2"/>
<accession>T2G785</accession>
<dbReference type="PANTHER" id="PTHR42786:SF2">
    <property type="entry name" value="TRNA (CYTIDINE_URIDINE-2'-O-)-METHYLTRANSFERASE TRMJ"/>
    <property type="match status" value="1"/>
</dbReference>
<dbReference type="InterPro" id="IPR029028">
    <property type="entry name" value="Alpha/beta_knot_MTases"/>
</dbReference>
<dbReference type="eggNOG" id="COG0565">
    <property type="taxonomic scope" value="Bacteria"/>
</dbReference>
<dbReference type="Proteomes" id="UP000016587">
    <property type="component" value="Chromosome"/>
</dbReference>
<gene>
    <name evidence="6" type="ORF">DGI_0192</name>
</gene>
<keyword evidence="2 6" id="KW-0489">Methyltransferase</keyword>
<name>T2G785_MEGG1</name>
<reference evidence="7" key="2">
    <citation type="submission" date="2013-07" db="EMBL/GenBank/DDBJ databases">
        <authorList>
            <person name="Morais-Silva F.O."/>
            <person name="Rezende A.M."/>
            <person name="Pimentel C."/>
            <person name="Resende D.M."/>
            <person name="Santos C.I."/>
            <person name="Clemente C."/>
            <person name="de Oliveira L.M."/>
            <person name="da Silva S.M."/>
            <person name="Costa D.A."/>
            <person name="Varela-Raposo A."/>
            <person name="Horacio E.C.A."/>
            <person name="Matos M."/>
            <person name="Flores O."/>
            <person name="Ruiz J.C."/>
            <person name="Rodrigues-Pousada C."/>
        </authorList>
    </citation>
    <scope>NUCLEOTIDE SEQUENCE [LARGE SCALE GENOMIC DNA]</scope>
    <source>
        <strain evidence="7">ATCC 19364 / DSM 1382 / NCIMB 9332 / VKM B-1759</strain>
    </source>
</reference>
<dbReference type="KEGG" id="dgg:DGI_0192"/>
<dbReference type="STRING" id="1121448.DGI_0192"/>
<proteinExistence type="inferred from homology"/>
<dbReference type="Pfam" id="PF00588">
    <property type="entry name" value="SpoU_methylase"/>
    <property type="match status" value="1"/>
</dbReference>
<dbReference type="CDD" id="cd18093">
    <property type="entry name" value="SpoU-like_TrmJ"/>
    <property type="match status" value="1"/>
</dbReference>
<dbReference type="PANTHER" id="PTHR42786">
    <property type="entry name" value="TRNA/RRNA METHYLTRANSFERASE"/>
    <property type="match status" value="1"/>
</dbReference>
<dbReference type="HOGENOM" id="CLU_056931_0_1_7"/>
<dbReference type="InterPro" id="IPR004384">
    <property type="entry name" value="RNA_MeTrfase_TrmJ/LasT"/>
</dbReference>
<dbReference type="GO" id="GO:0003723">
    <property type="term" value="F:RNA binding"/>
    <property type="evidence" value="ECO:0007669"/>
    <property type="project" value="InterPro"/>
</dbReference>
<dbReference type="InterPro" id="IPR001537">
    <property type="entry name" value="SpoU_MeTrfase"/>
</dbReference>
<dbReference type="GO" id="GO:0005829">
    <property type="term" value="C:cytosol"/>
    <property type="evidence" value="ECO:0007669"/>
    <property type="project" value="TreeGrafter"/>
</dbReference>
<dbReference type="PATRIC" id="fig|1121448.10.peg.196"/>
<dbReference type="Gene3D" id="1.10.8.590">
    <property type="match status" value="1"/>
</dbReference>
<evidence type="ECO:0000256" key="2">
    <source>
        <dbReference type="ARBA" id="ARBA00022603"/>
    </source>
</evidence>
<reference evidence="6 7" key="1">
    <citation type="journal article" date="2013" name="J. Bacteriol.">
        <title>Roles of HynAB and Ech, the only two hydrogenases found in the model sulfate reducer Desulfovibrio gigas.</title>
        <authorList>
            <person name="Morais-Silva F.O."/>
            <person name="Santos C.I."/>
            <person name="Rodrigues R."/>
            <person name="Pereira I.A."/>
            <person name="Rodrigues-Pousada C."/>
        </authorList>
    </citation>
    <scope>NUCLEOTIDE SEQUENCE [LARGE SCALE GENOMIC DNA]</scope>
    <source>
        <strain evidence="7">ATCC 19364 / DSM 1382 / NCIMB 9332 / VKM B-1759</strain>
    </source>
</reference>
<sequence length="246" mass="27476">MSLEFLHIVMVGTKFAENVGSAARACANMGCPNLTLVRPVNWDEDRARSLATGTGQEVLRRMRIVETLEEAVQDMVAVYGATARGGGWRKGILTPAKAAPLIHEVMQQAEPVAILFGPEDRGLTNEETSICSRLVTIPTASEHTSLNVSQAVMVFLYECFVKSPGPVFRPAGPPESRLATHGERETLYVTLQSTLTDMDFLKGDNPDYWMLPVRRFLERTPLRRHEFNLIMGMCRQVQWLLGMKQK</sequence>
<protein>
    <submittedName>
        <fullName evidence="6">Putative RNA methyltransferase, TrmH family, group 1</fullName>
    </submittedName>
</protein>
<evidence type="ECO:0000256" key="4">
    <source>
        <dbReference type="ARBA" id="ARBA00022691"/>
    </source>
</evidence>
<evidence type="ECO:0000313" key="6">
    <source>
        <dbReference type="EMBL" id="AGW12128.1"/>
    </source>
</evidence>
<dbReference type="GO" id="GO:0002128">
    <property type="term" value="P:tRNA nucleoside ribose methylation"/>
    <property type="evidence" value="ECO:0007669"/>
    <property type="project" value="TreeGrafter"/>
</dbReference>
<evidence type="ECO:0000256" key="3">
    <source>
        <dbReference type="ARBA" id="ARBA00022679"/>
    </source>
</evidence>
<dbReference type="Gene3D" id="3.40.1280.10">
    <property type="match status" value="1"/>
</dbReference>
<evidence type="ECO:0000256" key="1">
    <source>
        <dbReference type="ARBA" id="ARBA00007228"/>
    </source>
</evidence>
<feature type="domain" description="tRNA/rRNA methyltransferase SpoU type" evidence="5">
    <location>
        <begin position="6"/>
        <end position="157"/>
    </location>
</feature>
<comment type="similarity">
    <text evidence="1">Belongs to the class IV-like SAM-binding methyltransferase superfamily. RNA methyltransferase TrmH family.</text>
</comment>
<dbReference type="AlphaFoldDB" id="T2G785"/>
<dbReference type="EMBL" id="CP006585">
    <property type="protein sequence ID" value="AGW12128.1"/>
    <property type="molecule type" value="Genomic_DNA"/>
</dbReference>
<organism evidence="6 7">
    <name type="scientific">Megalodesulfovibrio gigas (strain ATCC 19364 / DSM 1382 / NCIMB 9332 / VKM B-1759)</name>
    <name type="common">Desulfovibrio gigas</name>
    <dbReference type="NCBI Taxonomy" id="1121448"/>
    <lineage>
        <taxon>Bacteria</taxon>
        <taxon>Pseudomonadati</taxon>
        <taxon>Thermodesulfobacteriota</taxon>
        <taxon>Desulfovibrionia</taxon>
        <taxon>Desulfovibrionales</taxon>
        <taxon>Desulfovibrionaceae</taxon>
        <taxon>Megalodesulfovibrio</taxon>
    </lineage>
</organism>
<dbReference type="GO" id="GO:0008173">
    <property type="term" value="F:RNA methyltransferase activity"/>
    <property type="evidence" value="ECO:0007669"/>
    <property type="project" value="InterPro"/>
</dbReference>
<keyword evidence="7" id="KW-1185">Reference proteome</keyword>